<evidence type="ECO:0000256" key="2">
    <source>
        <dbReference type="ARBA" id="ARBA00022842"/>
    </source>
</evidence>
<accession>A0AAU9XT35</accession>
<dbReference type="Pfam" id="PF00348">
    <property type="entry name" value="polyprenyl_synt"/>
    <property type="match status" value="2"/>
</dbReference>
<evidence type="ECO:0000256" key="1">
    <source>
        <dbReference type="ARBA" id="ARBA00022723"/>
    </source>
</evidence>
<dbReference type="PANTHER" id="PTHR12001">
    <property type="entry name" value="GERANYLGERANYL PYROPHOSPHATE SYNTHASE"/>
    <property type="match status" value="1"/>
</dbReference>
<dbReference type="SUPFAM" id="SSF48576">
    <property type="entry name" value="Terpenoid synthases"/>
    <property type="match status" value="1"/>
</dbReference>
<protein>
    <submittedName>
        <fullName evidence="3">Uncharacterized protein</fullName>
    </submittedName>
</protein>
<keyword evidence="2" id="KW-0460">Magnesium</keyword>
<dbReference type="InterPro" id="IPR000092">
    <property type="entry name" value="Polyprenyl_synt"/>
</dbReference>
<dbReference type="EMBL" id="CALNXJ010000063">
    <property type="protein sequence ID" value="CAH3157133.1"/>
    <property type="molecule type" value="Genomic_DNA"/>
</dbReference>
<dbReference type="Proteomes" id="UP001159428">
    <property type="component" value="Unassembled WGS sequence"/>
</dbReference>
<dbReference type="GO" id="GO:0004659">
    <property type="term" value="F:prenyltransferase activity"/>
    <property type="evidence" value="ECO:0007669"/>
    <property type="project" value="InterPro"/>
</dbReference>
<evidence type="ECO:0000313" key="4">
    <source>
        <dbReference type="Proteomes" id="UP001159428"/>
    </source>
</evidence>
<reference evidence="3 4" key="1">
    <citation type="submission" date="2022-05" db="EMBL/GenBank/DDBJ databases">
        <authorList>
            <consortium name="Genoscope - CEA"/>
            <person name="William W."/>
        </authorList>
    </citation>
    <scope>NUCLEOTIDE SEQUENCE [LARGE SCALE GENOMIC DNA]</scope>
</reference>
<dbReference type="InterPro" id="IPR008949">
    <property type="entry name" value="Isoprenoid_synthase_dom_sf"/>
</dbReference>
<dbReference type="Gene3D" id="1.10.600.10">
    <property type="entry name" value="Farnesyl Diphosphate Synthase"/>
    <property type="match status" value="2"/>
</dbReference>
<proteinExistence type="predicted"/>
<keyword evidence="4" id="KW-1185">Reference proteome</keyword>
<gene>
    <name evidence="3" type="ORF">PMEA_00029851</name>
</gene>
<dbReference type="AlphaFoldDB" id="A0AAU9XT35"/>
<comment type="caution">
    <text evidence="3">The sequence shown here is derived from an EMBL/GenBank/DDBJ whole genome shotgun (WGS) entry which is preliminary data.</text>
</comment>
<dbReference type="GO" id="GO:0008299">
    <property type="term" value="P:isoprenoid biosynthetic process"/>
    <property type="evidence" value="ECO:0007669"/>
    <property type="project" value="InterPro"/>
</dbReference>
<dbReference type="GO" id="GO:0046872">
    <property type="term" value="F:metal ion binding"/>
    <property type="evidence" value="ECO:0007669"/>
    <property type="project" value="UniProtKB-KW"/>
</dbReference>
<sequence length="167" mass="19450">MVKMLHNSSLLIDGIEDNSKLRRGIPRIVSSQSMHLRNFVPLLDTLALFFQIRDDYANLLSEEYKENKSFCEDLTEGKFSFPIIHAIRSDSESTRILNILRQRTTDVDVKKCFVDCLEQIGSFAYTKVILKQMEDKRCCHEKSLYLTEPGSIFTCNLYRVIMKIMKL</sequence>
<dbReference type="PANTHER" id="PTHR12001:SF44">
    <property type="entry name" value="GERANYLGERANYL PYROPHOSPHATE SYNTHASE"/>
    <property type="match status" value="1"/>
</dbReference>
<evidence type="ECO:0000313" key="3">
    <source>
        <dbReference type="EMBL" id="CAH3157133.1"/>
    </source>
</evidence>
<name>A0AAU9XT35_9CNID</name>
<organism evidence="3 4">
    <name type="scientific">Pocillopora meandrina</name>
    <dbReference type="NCBI Taxonomy" id="46732"/>
    <lineage>
        <taxon>Eukaryota</taxon>
        <taxon>Metazoa</taxon>
        <taxon>Cnidaria</taxon>
        <taxon>Anthozoa</taxon>
        <taxon>Hexacorallia</taxon>
        <taxon>Scleractinia</taxon>
        <taxon>Astrocoeniina</taxon>
        <taxon>Pocilloporidae</taxon>
        <taxon>Pocillopora</taxon>
    </lineage>
</organism>
<keyword evidence="1" id="KW-0479">Metal-binding</keyword>